<name>A0A381WZA8_9ZZZZ</name>
<proteinExistence type="predicted"/>
<dbReference type="InterPro" id="IPR000086">
    <property type="entry name" value="NUDIX_hydrolase_dom"/>
</dbReference>
<feature type="domain" description="Nudix hydrolase" evidence="1">
    <location>
        <begin position="64"/>
        <end position="159"/>
    </location>
</feature>
<gene>
    <name evidence="2" type="ORF">METZ01_LOCUS110462</name>
</gene>
<reference evidence="2" key="1">
    <citation type="submission" date="2018-05" db="EMBL/GenBank/DDBJ databases">
        <authorList>
            <person name="Lanie J.A."/>
            <person name="Ng W.-L."/>
            <person name="Kazmierczak K.M."/>
            <person name="Andrzejewski T.M."/>
            <person name="Davidsen T.M."/>
            <person name="Wayne K.J."/>
            <person name="Tettelin H."/>
            <person name="Glass J.I."/>
            <person name="Rusch D."/>
            <person name="Podicherti R."/>
            <person name="Tsui H.-C.T."/>
            <person name="Winkler M.E."/>
        </authorList>
    </citation>
    <scope>NUCLEOTIDE SEQUENCE</scope>
</reference>
<dbReference type="Pfam" id="PF00293">
    <property type="entry name" value="NUDIX"/>
    <property type="match status" value="1"/>
</dbReference>
<dbReference type="InterPro" id="IPR015797">
    <property type="entry name" value="NUDIX_hydrolase-like_dom_sf"/>
</dbReference>
<protein>
    <recommendedName>
        <fullName evidence="1">Nudix hydrolase domain-containing protein</fullName>
    </recommendedName>
</protein>
<dbReference type="Gene3D" id="3.90.79.10">
    <property type="entry name" value="Nucleoside Triphosphate Pyrophosphohydrolase"/>
    <property type="match status" value="1"/>
</dbReference>
<dbReference type="AlphaFoldDB" id="A0A381WZA8"/>
<evidence type="ECO:0000259" key="1">
    <source>
        <dbReference type="Pfam" id="PF00293"/>
    </source>
</evidence>
<organism evidence="2">
    <name type="scientific">marine metagenome</name>
    <dbReference type="NCBI Taxonomy" id="408172"/>
    <lineage>
        <taxon>unclassified sequences</taxon>
        <taxon>metagenomes</taxon>
        <taxon>ecological metagenomes</taxon>
    </lineage>
</organism>
<evidence type="ECO:0000313" key="2">
    <source>
        <dbReference type="EMBL" id="SVA57608.1"/>
    </source>
</evidence>
<dbReference type="SUPFAM" id="SSF55811">
    <property type="entry name" value="Nudix"/>
    <property type="match status" value="1"/>
</dbReference>
<feature type="non-terminal residue" evidence="2">
    <location>
        <position position="1"/>
    </location>
</feature>
<sequence length="178" mass="20474">VCSKFTIVTKNQKNAMSNENMLAYAVKQKEIDYNATDLVLLQAQLINRDENNHIIVEKVAKDADSYAAGKYYIPGVAMHFGEHPEEAGHRILTEELEIKDREIKFIGCQSHIDEEKERWYVLFLFETIEPLTENEMKNTCEGIDELLYIDLEDATNENATQGLIDIREAMKNPAKTYI</sequence>
<accession>A0A381WZA8</accession>
<dbReference type="EMBL" id="UINC01013310">
    <property type="protein sequence ID" value="SVA57608.1"/>
    <property type="molecule type" value="Genomic_DNA"/>
</dbReference>